<dbReference type="PROSITE" id="PS00330">
    <property type="entry name" value="HEMOLYSIN_CALCIUM"/>
    <property type="match status" value="2"/>
</dbReference>
<dbReference type="GO" id="GO:0005509">
    <property type="term" value="F:calcium ion binding"/>
    <property type="evidence" value="ECO:0007669"/>
    <property type="project" value="InterPro"/>
</dbReference>
<protein>
    <submittedName>
        <fullName evidence="1">Alkaline phosphatase</fullName>
        <ecNumber evidence="1">3.1.3.1</ecNumber>
    </submittedName>
</protein>
<dbReference type="InterPro" id="IPR011049">
    <property type="entry name" value="Serralysin-like_metalloprot_C"/>
</dbReference>
<dbReference type="InterPro" id="IPR001343">
    <property type="entry name" value="Hemolysn_Ca-bd"/>
</dbReference>
<name>A0A1W1DBR2_9ZZZZ</name>
<evidence type="ECO:0000313" key="1">
    <source>
        <dbReference type="EMBL" id="SFV78049.1"/>
    </source>
</evidence>
<dbReference type="SUPFAM" id="SSF51120">
    <property type="entry name" value="beta-Roll"/>
    <property type="match status" value="1"/>
</dbReference>
<accession>A0A1W1DBR2</accession>
<dbReference type="Pfam" id="PF00353">
    <property type="entry name" value="HemolysinCabind"/>
    <property type="match status" value="4"/>
</dbReference>
<dbReference type="GO" id="GO:0004035">
    <property type="term" value="F:alkaline phosphatase activity"/>
    <property type="evidence" value="ECO:0007669"/>
    <property type="project" value="UniProtKB-EC"/>
</dbReference>
<gene>
    <name evidence="1" type="ORF">MNB_SUP05-10-572</name>
</gene>
<sequence>MLTFKTQTITGEAASIELDGVSYSTSPEDTVIKLTLVVDMRGVEDNSINSITGAEIDFVIDWSQFREFSYSNKSSQLFRSESAIEDKIPSVWQTFTGDESGLFEKLVFGSIDLESTPSLTLVDNITSSGSGDVDRPDFLEIGSIYLKPKADIDFVNITYEGLIAVNQATSYFDLASTSITILTSDEGHMVGTNYNDEIIGVSSASFIEGKSGNDFITLVAGGIWSANYLAQNVNGTNQKISLEGLNQFSDVIDGGADTDSLNLTAGDDAFFVDDVYSATHSSLTLSSTAQGINSTARVFNLETINAGTGNDIIDLSSVNYVVDDVTVNAGAGDDTIWSSNGDDTLNGDAGNDTLFGGSGSDVLTGGTEADVFQFTATAGSDIITDFNIAEDVIELYYQSGDNHTDTDLSLASGVLTWSANATNTVSIDLTATISSSSLTDIDQLVSFVEII</sequence>
<keyword evidence="1" id="KW-0378">Hydrolase</keyword>
<dbReference type="EMBL" id="FPHQ01000282">
    <property type="protein sequence ID" value="SFV78049.1"/>
    <property type="molecule type" value="Genomic_DNA"/>
</dbReference>
<organism evidence="1">
    <name type="scientific">hydrothermal vent metagenome</name>
    <dbReference type="NCBI Taxonomy" id="652676"/>
    <lineage>
        <taxon>unclassified sequences</taxon>
        <taxon>metagenomes</taxon>
        <taxon>ecological metagenomes</taxon>
    </lineage>
</organism>
<dbReference type="EC" id="3.1.3.1" evidence="1"/>
<dbReference type="InterPro" id="IPR018511">
    <property type="entry name" value="Hemolysin-typ_Ca-bd_CS"/>
</dbReference>
<dbReference type="PRINTS" id="PR00313">
    <property type="entry name" value="CABNDNGRPT"/>
</dbReference>
<reference evidence="1" key="1">
    <citation type="submission" date="2016-10" db="EMBL/GenBank/DDBJ databases">
        <authorList>
            <person name="de Groot N.N."/>
        </authorList>
    </citation>
    <scope>NUCLEOTIDE SEQUENCE</scope>
</reference>
<dbReference type="Gene3D" id="2.150.10.10">
    <property type="entry name" value="Serralysin-like metalloprotease, C-terminal"/>
    <property type="match status" value="1"/>
</dbReference>
<dbReference type="AlphaFoldDB" id="A0A1W1DBR2"/>
<proteinExistence type="predicted"/>